<comment type="caution">
    <text evidence="3">The sequence shown here is derived from an EMBL/GenBank/DDBJ whole genome shotgun (WGS) entry which is preliminary data.</text>
</comment>
<feature type="compositionally biased region" description="Low complexity" evidence="2">
    <location>
        <begin position="369"/>
        <end position="398"/>
    </location>
</feature>
<feature type="region of interest" description="Disordered" evidence="2">
    <location>
        <begin position="586"/>
        <end position="633"/>
    </location>
</feature>
<dbReference type="PROSITE" id="PS50012">
    <property type="entry name" value="RCC1_3"/>
    <property type="match status" value="1"/>
</dbReference>
<feature type="region of interest" description="Disordered" evidence="2">
    <location>
        <begin position="1"/>
        <end position="45"/>
    </location>
</feature>
<accession>A0AA88GQI6</accession>
<gene>
    <name evidence="3" type="ORF">C9374_002280</name>
</gene>
<dbReference type="RefSeq" id="XP_044550528.1">
    <property type="nucleotide sequence ID" value="XM_044691681.1"/>
</dbReference>
<evidence type="ECO:0000256" key="1">
    <source>
        <dbReference type="PROSITE-ProRule" id="PRU00235"/>
    </source>
</evidence>
<dbReference type="GeneID" id="68094736"/>
<dbReference type="Gene3D" id="2.130.10.30">
    <property type="entry name" value="Regulator of chromosome condensation 1/beta-lactamase-inhibitor protein II"/>
    <property type="match status" value="2"/>
</dbReference>
<dbReference type="PROSITE" id="PS00626">
    <property type="entry name" value="RCC1_2"/>
    <property type="match status" value="1"/>
</dbReference>
<feature type="compositionally biased region" description="Polar residues" evidence="2">
    <location>
        <begin position="23"/>
        <end position="45"/>
    </location>
</feature>
<feature type="compositionally biased region" description="Basic and acidic residues" evidence="2">
    <location>
        <begin position="13"/>
        <end position="22"/>
    </location>
</feature>
<dbReference type="InterPro" id="IPR051553">
    <property type="entry name" value="Ran_GTPase-activating"/>
</dbReference>
<dbReference type="EMBL" id="PYSW02000015">
    <property type="protein sequence ID" value="KAG2386536.1"/>
    <property type="molecule type" value="Genomic_DNA"/>
</dbReference>
<dbReference type="InterPro" id="IPR000408">
    <property type="entry name" value="Reg_chr_condens"/>
</dbReference>
<evidence type="ECO:0000256" key="2">
    <source>
        <dbReference type="SAM" id="MobiDB-lite"/>
    </source>
</evidence>
<keyword evidence="4" id="KW-1185">Reference proteome</keyword>
<dbReference type="Proteomes" id="UP000816034">
    <property type="component" value="Unassembled WGS sequence"/>
</dbReference>
<evidence type="ECO:0000313" key="3">
    <source>
        <dbReference type="EMBL" id="KAG2386536.1"/>
    </source>
</evidence>
<feature type="compositionally biased region" description="Low complexity" evidence="2">
    <location>
        <begin position="592"/>
        <end position="620"/>
    </location>
</feature>
<dbReference type="SUPFAM" id="SSF50985">
    <property type="entry name" value="RCC1/BLIP-II"/>
    <property type="match status" value="1"/>
</dbReference>
<sequence length="797" mass="88787">MQQSQIPSTTTTQHDRISDRSNETTWQHQDNIPTSLHPFNTNQQKEQSMRTTTMMDTCSELESISELAVGMNPSFKLSSRNRNINSIRKSYSNIHSGNVFFFGNDQFHHCLKHHTLSTPRTPCKTISETTIRPPVSTYFGASTDAQFTRHHPLIESNEIIKVASGDCHSLFLTRDHRVIVAGKNKNGQLGLYHFDPIQEPQYLEFVGKDKIPCPPIRNVYCGGDYSFIETMNHEIYSFGKNKIGQLGIGDCVHSRIAIPTRVHIQNDKSPFSSRSMDLSSSASTNSFSPYQISSTPLNSVSSTLVQVPCSSSSQIPLPLLPSSSSTCLFPGQSLPVKLISCGWQSTFILFENDHLYVCGDNSHQCHVPSRSSMNQNNNNQDSSPHTTTTSTSTTHTIKPIISPQRKLEKFSFQRIEIPNLYASSPKNSIKDIQVGLFHTGILMENGEVWISCPCCCSPIELERRKFKKKSFIDKNGKLLVTEYGNDLLKSFKIMHMAYLSTFLGTHNDVVYVSGINYCGSLGVGSSDLIAYKRFTESSLLCHLDIERIYGTNRTIIVTRQGHVYVCGSNCQGELCLNPLEYSSMDGSGGSGSSSNSEMNTSSAIRSESINNTNRTISSGSSSGGSSGRNEIGTNETMVVTSSTLRYKNTLGLTQSTSMMMDPHSTSPCPCGNDHCLRSCIATPQRVLFLENELKKRRNAKLEISCGSFHTIAYFTSTETRDMSMFYYHLYRSLMNDDPSTVDHNKHHHHGFSDLVFEFNQEGTSDSTTLATQKRSVQLLDQYSFLSVAPQSKKIKLS</sequence>
<feature type="repeat" description="RCC1" evidence="1">
    <location>
        <begin position="176"/>
        <end position="232"/>
    </location>
</feature>
<dbReference type="Pfam" id="PF13540">
    <property type="entry name" value="RCC1_2"/>
    <property type="match status" value="2"/>
</dbReference>
<name>A0AA88GQI6_NAELO</name>
<evidence type="ECO:0000313" key="4">
    <source>
        <dbReference type="Proteomes" id="UP000816034"/>
    </source>
</evidence>
<feature type="region of interest" description="Disordered" evidence="2">
    <location>
        <begin position="368"/>
        <end position="398"/>
    </location>
</feature>
<dbReference type="AlphaFoldDB" id="A0AA88GQI6"/>
<reference evidence="3 4" key="1">
    <citation type="journal article" date="2018" name="BMC Genomics">
        <title>The genome of Naegleria lovaniensis, the basis for a comparative approach to unravel pathogenicity factors of the human pathogenic amoeba N. fowleri.</title>
        <authorList>
            <person name="Liechti N."/>
            <person name="Schurch N."/>
            <person name="Bruggmann R."/>
            <person name="Wittwer M."/>
        </authorList>
    </citation>
    <scope>NUCLEOTIDE SEQUENCE [LARGE SCALE GENOMIC DNA]</scope>
    <source>
        <strain evidence="3 4">ATCC 30569</strain>
    </source>
</reference>
<dbReference type="PANTHER" id="PTHR45982">
    <property type="entry name" value="REGULATOR OF CHROMOSOME CONDENSATION"/>
    <property type="match status" value="1"/>
</dbReference>
<dbReference type="InterPro" id="IPR009091">
    <property type="entry name" value="RCC1/BLIP-II"/>
</dbReference>
<dbReference type="PANTHER" id="PTHR45982:SF1">
    <property type="entry name" value="REGULATOR OF CHROMOSOME CONDENSATION"/>
    <property type="match status" value="1"/>
</dbReference>
<organism evidence="3 4">
    <name type="scientific">Naegleria lovaniensis</name>
    <name type="common">Amoeba</name>
    <dbReference type="NCBI Taxonomy" id="51637"/>
    <lineage>
        <taxon>Eukaryota</taxon>
        <taxon>Discoba</taxon>
        <taxon>Heterolobosea</taxon>
        <taxon>Tetramitia</taxon>
        <taxon>Eutetramitia</taxon>
        <taxon>Vahlkampfiidae</taxon>
        <taxon>Naegleria</taxon>
    </lineage>
</organism>
<proteinExistence type="predicted"/>
<feature type="compositionally biased region" description="Low complexity" evidence="2">
    <location>
        <begin position="1"/>
        <end position="12"/>
    </location>
</feature>
<protein>
    <submittedName>
        <fullName evidence="3">Uncharacterized protein</fullName>
    </submittedName>
</protein>